<dbReference type="Proteomes" id="UP000751190">
    <property type="component" value="Unassembled WGS sequence"/>
</dbReference>
<gene>
    <name evidence="3" type="ORF">KFE25_013116</name>
</gene>
<dbReference type="AlphaFoldDB" id="A0A8J5X461"/>
<protein>
    <submittedName>
        <fullName evidence="3">Uncharacterized protein</fullName>
    </submittedName>
</protein>
<keyword evidence="2" id="KW-0472">Membrane</keyword>
<evidence type="ECO:0000313" key="4">
    <source>
        <dbReference type="Proteomes" id="UP000751190"/>
    </source>
</evidence>
<feature type="transmembrane region" description="Helical" evidence="2">
    <location>
        <begin position="780"/>
        <end position="802"/>
    </location>
</feature>
<organism evidence="3 4">
    <name type="scientific">Diacronema lutheri</name>
    <name type="common">Unicellular marine alga</name>
    <name type="synonym">Monochrysis lutheri</name>
    <dbReference type="NCBI Taxonomy" id="2081491"/>
    <lineage>
        <taxon>Eukaryota</taxon>
        <taxon>Haptista</taxon>
        <taxon>Haptophyta</taxon>
        <taxon>Pavlovophyceae</taxon>
        <taxon>Pavlovales</taxon>
        <taxon>Pavlovaceae</taxon>
        <taxon>Diacronema</taxon>
    </lineage>
</organism>
<feature type="transmembrane region" description="Helical" evidence="2">
    <location>
        <begin position="580"/>
        <end position="600"/>
    </location>
</feature>
<evidence type="ECO:0000256" key="2">
    <source>
        <dbReference type="SAM" id="Phobius"/>
    </source>
</evidence>
<feature type="transmembrane region" description="Helical" evidence="2">
    <location>
        <begin position="612"/>
        <end position="634"/>
    </location>
</feature>
<reference evidence="3" key="1">
    <citation type="submission" date="2021-05" db="EMBL/GenBank/DDBJ databases">
        <title>The genome of the haptophyte Pavlova lutheri (Diacronema luteri, Pavlovales) - a model for lipid biosynthesis in eukaryotic algae.</title>
        <authorList>
            <person name="Hulatt C.J."/>
            <person name="Posewitz M.C."/>
        </authorList>
    </citation>
    <scope>NUCLEOTIDE SEQUENCE</scope>
    <source>
        <strain evidence="3">NIVA-4/92</strain>
    </source>
</reference>
<sequence>MLGWGRAREAEGGMGATPQGWPDLELGPPLPAACELWTVGAGADVERGPPPHVELALVCVRKLRAALGAAPGDGGAARVLDSLATSTELLVEPRDALGLPFALVSYRQEARPGDAHRLDARALAGIVLAAERLRVHAVWLDAWCFRQPGPYDHRLFVATLSDVVTHMAAVVWLPRSRTDVTLGTYQHRLWTTLEAIAVVSRSVPVAIAGVGLSRFQRRLAALGSLTPLLPGDARIVRAPPCARAASAGGAPKLRTAPHAHDEPIGELARLNGAFYASAPLLTLLRALDAAAATSAGDAADGRACMAAAVAAGARVCASLCALWLVLRALVPEQTLLASHGARVLGAMVDAARAPAGTPTGASARAARRAPAAAAANARANARAAELLGEMHAALPTLPCLDRIDAVTVKQLANALAAGRARATRAARRAPLARDARDAAAAVGEGAIDLEHLIFASYWSARLEPTQHASLRGARSPLEWLRARGVPPPLRGLGTSWLEATHCTTGAAADCLAVRQLRLLGWRFVTAPTPRLSCPLGDVTGLAVCSTTALDAPRGARELCMADAAPRAPWARAALRRGGGLWLLFGAFACGEVLAPVGAAGDARVLTAVGASALRLAALVAALCAAGLVCAVLVTDLGRELRVRPLPAPLLPAPQGAAEALLFAAALCTLALPTVLALSVELAGGSERETRAPSGAPALAALGRAAVDCAEYAPPWARGAELRVEAAAALSPASGLVHAAGAHGALAAARAGAARAGAVWACAWARSENARLVALTLALRARLYACALIAIIVALPLAVHTLARALRAGRAAARGGGDGDDGDASWRIG</sequence>
<evidence type="ECO:0000256" key="1">
    <source>
        <dbReference type="SAM" id="MobiDB-lite"/>
    </source>
</evidence>
<dbReference type="EMBL" id="JAGTXO010000032">
    <property type="protein sequence ID" value="KAG8460466.1"/>
    <property type="molecule type" value="Genomic_DNA"/>
</dbReference>
<evidence type="ECO:0000313" key="3">
    <source>
        <dbReference type="EMBL" id="KAG8460466.1"/>
    </source>
</evidence>
<comment type="caution">
    <text evidence="3">The sequence shown here is derived from an EMBL/GenBank/DDBJ whole genome shotgun (WGS) entry which is preliminary data.</text>
</comment>
<keyword evidence="2" id="KW-0812">Transmembrane</keyword>
<dbReference type="OrthoDB" id="10683445at2759"/>
<feature type="compositionally biased region" description="Basic and acidic residues" evidence="1">
    <location>
        <begin position="1"/>
        <end position="11"/>
    </location>
</feature>
<proteinExistence type="predicted"/>
<accession>A0A8J5X461</accession>
<feature type="region of interest" description="Disordered" evidence="1">
    <location>
        <begin position="1"/>
        <end position="21"/>
    </location>
</feature>
<feature type="transmembrane region" description="Helical" evidence="2">
    <location>
        <begin position="655"/>
        <end position="677"/>
    </location>
</feature>
<keyword evidence="2" id="KW-1133">Transmembrane helix</keyword>
<name>A0A8J5X461_DIALT</name>
<keyword evidence="4" id="KW-1185">Reference proteome</keyword>